<organism evidence="3 4">
    <name type="scientific">Noviherbaspirillum suwonense</name>
    <dbReference type="NCBI Taxonomy" id="1224511"/>
    <lineage>
        <taxon>Bacteria</taxon>
        <taxon>Pseudomonadati</taxon>
        <taxon>Pseudomonadota</taxon>
        <taxon>Betaproteobacteria</taxon>
        <taxon>Burkholderiales</taxon>
        <taxon>Oxalobacteraceae</taxon>
        <taxon>Noviherbaspirillum</taxon>
    </lineage>
</organism>
<comment type="similarity">
    <text evidence="1">Belongs to the short-chain dehydrogenases/reductases (SDR) family.</text>
</comment>
<dbReference type="PANTHER" id="PTHR43669">
    <property type="entry name" value="5-KETO-D-GLUCONATE 5-REDUCTASE"/>
    <property type="match status" value="1"/>
</dbReference>
<accession>A0ABY1QRK4</accession>
<dbReference type="InterPro" id="IPR036291">
    <property type="entry name" value="NAD(P)-bd_dom_sf"/>
</dbReference>
<dbReference type="SUPFAM" id="SSF51735">
    <property type="entry name" value="NAD(P)-binding Rossmann-fold domains"/>
    <property type="match status" value="1"/>
</dbReference>
<evidence type="ECO:0000256" key="2">
    <source>
        <dbReference type="ARBA" id="ARBA00023002"/>
    </source>
</evidence>
<dbReference type="Gene3D" id="3.40.50.720">
    <property type="entry name" value="NAD(P)-binding Rossmann-like Domain"/>
    <property type="match status" value="1"/>
</dbReference>
<dbReference type="PANTHER" id="PTHR43669:SF14">
    <property type="entry name" value="OXIDOREDUCTASE"/>
    <property type="match status" value="1"/>
</dbReference>
<evidence type="ECO:0000256" key="1">
    <source>
        <dbReference type="ARBA" id="ARBA00006484"/>
    </source>
</evidence>
<keyword evidence="2" id="KW-0560">Oxidoreductase</keyword>
<evidence type="ECO:0000313" key="4">
    <source>
        <dbReference type="Proteomes" id="UP001158049"/>
    </source>
</evidence>
<dbReference type="RefSeq" id="WP_283445173.1">
    <property type="nucleotide sequence ID" value="NZ_FXUL01000030.1"/>
</dbReference>
<reference evidence="3 4" key="1">
    <citation type="submission" date="2017-05" db="EMBL/GenBank/DDBJ databases">
        <authorList>
            <person name="Varghese N."/>
            <person name="Submissions S."/>
        </authorList>
    </citation>
    <scope>NUCLEOTIDE SEQUENCE [LARGE SCALE GENOMIC DNA]</scope>
    <source>
        <strain evidence="3 4">DSM 26001</strain>
    </source>
</reference>
<sequence length="82" mass="8690">MPEQTKVFIITGGARGIGYAFAEKLAHAGHRLVIADIGGAYEAAERIRSAGYAAIGLTIDVTKGHLEKPLRVWQNVGASNLT</sequence>
<comment type="caution">
    <text evidence="3">The sequence shown here is derived from an EMBL/GenBank/DDBJ whole genome shotgun (WGS) entry which is preliminary data.</text>
</comment>
<dbReference type="Proteomes" id="UP001158049">
    <property type="component" value="Unassembled WGS sequence"/>
</dbReference>
<proteinExistence type="inferred from homology"/>
<evidence type="ECO:0000313" key="3">
    <source>
        <dbReference type="EMBL" id="SMP78903.1"/>
    </source>
</evidence>
<keyword evidence="4" id="KW-1185">Reference proteome</keyword>
<dbReference type="InterPro" id="IPR002347">
    <property type="entry name" value="SDR_fam"/>
</dbReference>
<gene>
    <name evidence="3" type="ORF">SAMN06295970_1303</name>
</gene>
<dbReference type="EMBL" id="FXUL01000030">
    <property type="protein sequence ID" value="SMP78903.1"/>
    <property type="molecule type" value="Genomic_DNA"/>
</dbReference>
<dbReference type="Pfam" id="PF00106">
    <property type="entry name" value="adh_short"/>
    <property type="match status" value="1"/>
</dbReference>
<protein>
    <submittedName>
        <fullName evidence="3">Short chain dehydrogenase</fullName>
    </submittedName>
</protein>
<name>A0ABY1QRK4_9BURK</name>